<accession>A0A6J5N2F1</accession>
<organism evidence="2">
    <name type="scientific">uncultured Caudovirales phage</name>
    <dbReference type="NCBI Taxonomy" id="2100421"/>
    <lineage>
        <taxon>Viruses</taxon>
        <taxon>Duplodnaviria</taxon>
        <taxon>Heunggongvirae</taxon>
        <taxon>Uroviricota</taxon>
        <taxon>Caudoviricetes</taxon>
        <taxon>Peduoviridae</taxon>
        <taxon>Maltschvirus</taxon>
        <taxon>Maltschvirus maltsch</taxon>
    </lineage>
</organism>
<proteinExistence type="predicted"/>
<feature type="region of interest" description="Disordered" evidence="1">
    <location>
        <begin position="179"/>
        <end position="199"/>
    </location>
</feature>
<evidence type="ECO:0000256" key="1">
    <source>
        <dbReference type="SAM" id="MobiDB-lite"/>
    </source>
</evidence>
<name>A0A6J5N2F1_9CAUD</name>
<dbReference type="EMBL" id="LR796534">
    <property type="protein sequence ID" value="CAB4150079.1"/>
    <property type="molecule type" value="Genomic_DNA"/>
</dbReference>
<protein>
    <submittedName>
        <fullName evidence="2">Uncharacterized protein</fullName>
    </submittedName>
</protein>
<evidence type="ECO:0000313" key="2">
    <source>
        <dbReference type="EMBL" id="CAB4150079.1"/>
    </source>
</evidence>
<gene>
    <name evidence="2" type="ORF">UFOVP549_41</name>
</gene>
<reference evidence="2" key="1">
    <citation type="submission" date="2020-04" db="EMBL/GenBank/DDBJ databases">
        <authorList>
            <person name="Chiriac C."/>
            <person name="Salcher M."/>
            <person name="Ghai R."/>
            <person name="Kavagutti S V."/>
        </authorList>
    </citation>
    <scope>NUCLEOTIDE SEQUENCE</scope>
</reference>
<sequence>MFSPTSGASSAPELIPNGTISWAILTVQAARQSGTTGGTYFPVTLTLVGGDHEGRKVFDMIPDIQDDRNSEKWRKMGITSVARIFESSGWFTPAKPESYNAFEGKPTLEIMNGMDGQRVAIKVKIEESKDPAYSDKNKVGEWLSPNPASGGFKDYQKLIGGQTAIDQARGSAFSIKPSTAASIAKPSWPKAPGSSNGPF</sequence>